<evidence type="ECO:0000256" key="2">
    <source>
        <dbReference type="SAM" id="Coils"/>
    </source>
</evidence>
<dbReference type="PANTHER" id="PTHR11511">
    <property type="entry name" value="LARVAL STORAGE PROTEIN/PHENOLOXIDASE"/>
    <property type="match status" value="1"/>
</dbReference>
<dbReference type="InterPro" id="IPR000896">
    <property type="entry name" value="Hemocyanin/hexamerin_mid_dom"/>
</dbReference>
<dbReference type="InterPro" id="IPR013788">
    <property type="entry name" value="Hemocyanin/hexamerin"/>
</dbReference>
<dbReference type="GO" id="GO:0045735">
    <property type="term" value="F:nutrient reservoir activity"/>
    <property type="evidence" value="ECO:0007669"/>
    <property type="project" value="UniProtKB-KW"/>
</dbReference>
<dbReference type="Pfam" id="PF03722">
    <property type="entry name" value="Hemocyanin_N"/>
    <property type="match status" value="1"/>
</dbReference>
<organism evidence="7 8">
    <name type="scientific">Popillia japonica</name>
    <name type="common">Japanese beetle</name>
    <dbReference type="NCBI Taxonomy" id="7064"/>
    <lineage>
        <taxon>Eukaryota</taxon>
        <taxon>Metazoa</taxon>
        <taxon>Ecdysozoa</taxon>
        <taxon>Arthropoda</taxon>
        <taxon>Hexapoda</taxon>
        <taxon>Insecta</taxon>
        <taxon>Pterygota</taxon>
        <taxon>Neoptera</taxon>
        <taxon>Endopterygota</taxon>
        <taxon>Coleoptera</taxon>
        <taxon>Polyphaga</taxon>
        <taxon>Scarabaeiformia</taxon>
        <taxon>Scarabaeidae</taxon>
        <taxon>Rutelinae</taxon>
        <taxon>Popillia</taxon>
    </lineage>
</organism>
<evidence type="ECO:0000259" key="4">
    <source>
        <dbReference type="Pfam" id="PF00372"/>
    </source>
</evidence>
<dbReference type="InterPro" id="IPR005203">
    <property type="entry name" value="Hemocyanin_C"/>
</dbReference>
<dbReference type="EMBL" id="JASPKY010000546">
    <property type="protein sequence ID" value="KAK9693307.1"/>
    <property type="molecule type" value="Genomic_DNA"/>
</dbReference>
<feature type="domain" description="Hemocyanin middle" evidence="4">
    <location>
        <begin position="306"/>
        <end position="550"/>
    </location>
</feature>
<evidence type="ECO:0000313" key="7">
    <source>
        <dbReference type="EMBL" id="KAK9693307.1"/>
    </source>
</evidence>
<dbReference type="Gene3D" id="2.60.40.1520">
    <property type="entry name" value="Hemocyanin, C-terminal domain"/>
    <property type="match status" value="1"/>
</dbReference>
<dbReference type="SUPFAM" id="SSF48050">
    <property type="entry name" value="Hemocyanin, N-terminal domain"/>
    <property type="match status" value="1"/>
</dbReference>
<name>A0AAW1IUH4_POPJA</name>
<dbReference type="GO" id="GO:0005615">
    <property type="term" value="C:extracellular space"/>
    <property type="evidence" value="ECO:0007669"/>
    <property type="project" value="UniProtKB-ARBA"/>
</dbReference>
<dbReference type="Proteomes" id="UP001458880">
    <property type="component" value="Unassembled WGS sequence"/>
</dbReference>
<feature type="domain" description="Hemocyanin N-terminal" evidence="5">
    <location>
        <begin position="38"/>
        <end position="158"/>
    </location>
</feature>
<evidence type="ECO:0000256" key="1">
    <source>
        <dbReference type="ARBA" id="ARBA00022761"/>
    </source>
</evidence>
<reference evidence="7 8" key="1">
    <citation type="journal article" date="2024" name="BMC Genomics">
        <title>De novo assembly and annotation of Popillia japonica's genome with initial clues to its potential as an invasive pest.</title>
        <authorList>
            <person name="Cucini C."/>
            <person name="Boschi S."/>
            <person name="Funari R."/>
            <person name="Cardaioli E."/>
            <person name="Iannotti N."/>
            <person name="Marturano G."/>
            <person name="Paoli F."/>
            <person name="Bruttini M."/>
            <person name="Carapelli A."/>
            <person name="Frati F."/>
            <person name="Nardi F."/>
        </authorList>
    </citation>
    <scope>NUCLEOTIDE SEQUENCE [LARGE SCALE GENOMIC DNA]</scope>
    <source>
        <strain evidence="7">DMR45628</strain>
    </source>
</reference>
<evidence type="ECO:0000259" key="6">
    <source>
        <dbReference type="Pfam" id="PF03723"/>
    </source>
</evidence>
<dbReference type="Gene3D" id="1.10.1280.10">
    <property type="entry name" value="Di-copper center containing domain from catechol oxidase"/>
    <property type="match status" value="1"/>
</dbReference>
<evidence type="ECO:0000313" key="8">
    <source>
        <dbReference type="Proteomes" id="UP001458880"/>
    </source>
</evidence>
<keyword evidence="3" id="KW-0732">Signal</keyword>
<gene>
    <name evidence="7" type="ORF">QE152_g34291</name>
</gene>
<dbReference type="PANTHER" id="PTHR11511:SF5">
    <property type="entry name" value="FAT-BODY PROTEIN 1-RELATED"/>
    <property type="match status" value="1"/>
</dbReference>
<dbReference type="PRINTS" id="PR00187">
    <property type="entry name" value="HAEMOCYANIN"/>
</dbReference>
<evidence type="ECO:0000259" key="5">
    <source>
        <dbReference type="Pfam" id="PF03722"/>
    </source>
</evidence>
<feature type="signal peptide" evidence="3">
    <location>
        <begin position="1"/>
        <end position="16"/>
    </location>
</feature>
<evidence type="ECO:0000256" key="3">
    <source>
        <dbReference type="SAM" id="SignalP"/>
    </source>
</evidence>
<dbReference type="PROSITE" id="PS00210">
    <property type="entry name" value="HEMOCYANIN_2"/>
    <property type="match status" value="1"/>
</dbReference>
<keyword evidence="8" id="KW-1185">Reference proteome</keyword>
<dbReference type="Gene3D" id="1.20.1370.10">
    <property type="entry name" value="Hemocyanin, N-terminal domain"/>
    <property type="match status" value="1"/>
</dbReference>
<accession>A0AAW1IUH4</accession>
<feature type="chain" id="PRO_5043990813" evidence="3">
    <location>
        <begin position="17"/>
        <end position="806"/>
    </location>
</feature>
<proteinExistence type="predicted"/>
<dbReference type="SUPFAM" id="SSF81296">
    <property type="entry name" value="E set domains"/>
    <property type="match status" value="1"/>
</dbReference>
<protein>
    <submittedName>
        <fullName evidence="7">Hemocyanin, ig-like domain</fullName>
    </submittedName>
</protein>
<dbReference type="Pfam" id="PF00372">
    <property type="entry name" value="Hemocyanin_M"/>
    <property type="match status" value="1"/>
</dbReference>
<comment type="caution">
    <text evidence="7">The sequence shown here is derived from an EMBL/GenBank/DDBJ whole genome shotgun (WGS) entry which is preliminary data.</text>
</comment>
<dbReference type="InterPro" id="IPR005204">
    <property type="entry name" value="Hemocyanin_N"/>
</dbReference>
<dbReference type="InterPro" id="IPR008922">
    <property type="entry name" value="Di-copper_centre_dom_sf"/>
</dbReference>
<dbReference type="InterPro" id="IPR014756">
    <property type="entry name" value="Ig_E-set"/>
</dbReference>
<keyword evidence="2" id="KW-0175">Coiled coil</keyword>
<dbReference type="SUPFAM" id="SSF48056">
    <property type="entry name" value="Di-copper centre-containing domain"/>
    <property type="match status" value="1"/>
</dbReference>
<dbReference type="AlphaFoldDB" id="A0AAW1IUH4"/>
<dbReference type="Pfam" id="PF03723">
    <property type="entry name" value="Hemocyanin_C"/>
    <property type="match status" value="1"/>
</dbReference>
<dbReference type="InterPro" id="IPR036697">
    <property type="entry name" value="Hemocyanin_N_sf"/>
</dbReference>
<dbReference type="InterPro" id="IPR037020">
    <property type="entry name" value="Hemocyanin_C_sf"/>
</dbReference>
<sequence>MKSVLVLTALFAIIWASKSEIKLQKQQQSLKQSSKELLELQKSILRLFRNIQQPDYYDDQKQIAVSYDIEDHIDNYKKPQVVREFWELNRLGFLPKDKIFTIFNEQHRREAIALFKVLYYAKDYATLYNTACWARLFMNEGVFVYSLSVALVHRPDTAMIDLPPIYEIFPNYFYNMDVILEAQRARQLFMEEQRMPADEEQNIQQIQYPFMMQPRPPRPMENEPTVNIPMEMRTPQDQFYRGMIPQQPLYSHWYNLLPEQLRPIRMDPAYILEMMKQDELRQQKLRQGKMMQEEMSQGKINEQEMKNEGMVSQDHIKINMERFDEITIEANYSRRDQNVEESLMNYFTEDVGFNAYYYYYQIYYPCWMPNEMINFETERRGEQFYYMMQQLLARYYLERLSNGLGEIPLIDYSLPIRTGYYPMMSYPNAMENTQFSNNYTNSYAFVRDYGRRIKDAIDLGYVFTSTGKQIYLYDERGFETLGNMIEGNPETPNARFYGCLQIFVRLLLGNAQPTLLDREFVVAPSTLEHFETSLRDPVFYQFYKTMLTYFQRYMNNIPSYSIRDLLMPGVKIEDVQIVEPLTTYFEYDYIDISNAVYNKEMKEDMKRVPVRVRQLRLNNKPYRYVMNVNSDSTYNAMVKVFLGPKYDELGRRLDITESHLNFVEIDKFLVELNPGTNRIQRSSLQNCYTRDRTTYREMYMRVMMDINRSTLPEYEPREPAWCLPQRLLLPKGRPDGQTYQMYFIVTHNMPSKHQPKRVSESLVEIPRMSDSRPLGYPLDRPIDENDFYVPNSFFKDVIITHMGKTM</sequence>
<feature type="coiled-coil region" evidence="2">
    <location>
        <begin position="16"/>
        <end position="43"/>
    </location>
</feature>
<keyword evidence="1" id="KW-0758">Storage protein</keyword>
<feature type="domain" description="Hemocyanin C-terminal" evidence="6">
    <location>
        <begin position="560"/>
        <end position="801"/>
    </location>
</feature>